<reference evidence="2" key="1">
    <citation type="submission" date="2021-11" db="EMBL/GenBank/DDBJ databases">
        <title>Description of a new species Pelosinus isolated from the bottom sediments of Lake Baikal.</title>
        <authorList>
            <person name="Zakharyuk A."/>
        </authorList>
    </citation>
    <scope>NUCLEOTIDE SEQUENCE</scope>
    <source>
        <strain evidence="2">Bkl1</strain>
    </source>
</reference>
<dbReference type="RefSeq" id="WP_229535499.1">
    <property type="nucleotide sequence ID" value="NZ_JAJHJB010000017.1"/>
</dbReference>
<proteinExistence type="predicted"/>
<dbReference type="InterPro" id="IPR036425">
    <property type="entry name" value="MoaB/Mog-like_dom_sf"/>
</dbReference>
<evidence type="ECO:0000259" key="1">
    <source>
        <dbReference type="SMART" id="SM00852"/>
    </source>
</evidence>
<name>A0ABS8HW19_9FIRM</name>
<dbReference type="SMART" id="SM00852">
    <property type="entry name" value="MoCF_biosynth"/>
    <property type="match status" value="1"/>
</dbReference>
<dbReference type="InterPro" id="IPR050101">
    <property type="entry name" value="CinA"/>
</dbReference>
<dbReference type="PANTHER" id="PTHR13939">
    <property type="entry name" value="NICOTINAMIDE-NUCLEOTIDE AMIDOHYDROLASE PNCC"/>
    <property type="match status" value="1"/>
</dbReference>
<evidence type="ECO:0000313" key="2">
    <source>
        <dbReference type="EMBL" id="MCC5466337.1"/>
    </source>
</evidence>
<protein>
    <submittedName>
        <fullName evidence="2">Molybdopterin-binding protein</fullName>
    </submittedName>
</protein>
<dbReference type="Pfam" id="PF00994">
    <property type="entry name" value="MoCF_biosynth"/>
    <property type="match status" value="1"/>
</dbReference>
<dbReference type="InterPro" id="IPR001453">
    <property type="entry name" value="MoaB/Mog_dom"/>
</dbReference>
<comment type="caution">
    <text evidence="2">The sequence shown here is derived from an EMBL/GenBank/DDBJ whole genome shotgun (WGS) entry which is preliminary data.</text>
</comment>
<dbReference type="CDD" id="cd03522">
    <property type="entry name" value="MoeA_like"/>
    <property type="match status" value="1"/>
</dbReference>
<dbReference type="EMBL" id="JAJHJB010000017">
    <property type="protein sequence ID" value="MCC5466337.1"/>
    <property type="molecule type" value="Genomic_DNA"/>
</dbReference>
<dbReference type="Proteomes" id="UP001165492">
    <property type="component" value="Unassembled WGS sequence"/>
</dbReference>
<dbReference type="SUPFAM" id="SSF53218">
    <property type="entry name" value="Molybdenum cofactor biosynthesis proteins"/>
    <property type="match status" value="1"/>
</dbReference>
<accession>A0ABS8HW19</accession>
<dbReference type="PANTHER" id="PTHR13939:SF0">
    <property type="entry name" value="NMN AMIDOHYDROLASE-LIKE PROTEIN YFAY"/>
    <property type="match status" value="1"/>
</dbReference>
<keyword evidence="3" id="KW-1185">Reference proteome</keyword>
<dbReference type="Gene3D" id="3.40.980.10">
    <property type="entry name" value="MoaB/Mog-like domain"/>
    <property type="match status" value="1"/>
</dbReference>
<sequence length="338" mass="36441">MKIIHVTNAVGLVLGQDLTRVVPGEFKGVAFHKGHIIRPEDIPVMMNMGKDHVYILELGPGDVHENAAAEQLSLLSAGANVIQEHASEGKVKMLAHTFGLLDIHIDKLLQINEMTGVALSTLHSGTLVKKDEVVATAKIIPLTLPQDTLDHIERICASEKIISIRPIPAKKAGLVVTGNEVFYGRIKDRFEEVIQKKVSDLGSCLSKTIFVPDDTEKISAAVKELSLENDLVFVTGGMSVDPDDITPLAVRQTGAEVIVYGTPVLPGAMFLFAYLNDTPILGIPACGMFSKITVLDVILPKVLVGDKITSRFIASLGHGGLCRTCSEGCHYPNCSFCK</sequence>
<gene>
    <name evidence="2" type="ORF">LMF89_13340</name>
</gene>
<evidence type="ECO:0000313" key="3">
    <source>
        <dbReference type="Proteomes" id="UP001165492"/>
    </source>
</evidence>
<organism evidence="2 3">
    <name type="scientific">Pelosinus baikalensis</name>
    <dbReference type="NCBI Taxonomy" id="2892015"/>
    <lineage>
        <taxon>Bacteria</taxon>
        <taxon>Bacillati</taxon>
        <taxon>Bacillota</taxon>
        <taxon>Negativicutes</taxon>
        <taxon>Selenomonadales</taxon>
        <taxon>Sporomusaceae</taxon>
        <taxon>Pelosinus</taxon>
    </lineage>
</organism>
<feature type="domain" description="MoaB/Mog" evidence="1">
    <location>
        <begin position="173"/>
        <end position="304"/>
    </location>
</feature>